<feature type="chain" id="PRO_5014663383" description="LamG-like jellyroll fold domain-containing protein" evidence="3">
    <location>
        <begin position="21"/>
        <end position="223"/>
    </location>
</feature>
<keyword evidence="1 3" id="KW-0732">Signal</keyword>
<dbReference type="EMBL" id="PFMR01000269">
    <property type="protein sequence ID" value="PIZ15334.1"/>
    <property type="molecule type" value="Genomic_DNA"/>
</dbReference>
<evidence type="ECO:0000313" key="5">
    <source>
        <dbReference type="EMBL" id="PIZ15334.1"/>
    </source>
</evidence>
<evidence type="ECO:0000256" key="3">
    <source>
        <dbReference type="SAM" id="SignalP"/>
    </source>
</evidence>
<evidence type="ECO:0000256" key="2">
    <source>
        <dbReference type="ARBA" id="ARBA00023157"/>
    </source>
</evidence>
<dbReference type="AlphaFoldDB" id="A0A2M7S761"/>
<dbReference type="InterPro" id="IPR013320">
    <property type="entry name" value="ConA-like_dom_sf"/>
</dbReference>
<evidence type="ECO:0000259" key="4">
    <source>
        <dbReference type="SMART" id="SM00560"/>
    </source>
</evidence>
<dbReference type="Gene3D" id="2.60.120.200">
    <property type="match status" value="1"/>
</dbReference>
<proteinExistence type="predicted"/>
<dbReference type="SUPFAM" id="SSF49899">
    <property type="entry name" value="Concanavalin A-like lectins/glucanases"/>
    <property type="match status" value="1"/>
</dbReference>
<organism evidence="5 6">
    <name type="scientific">Candidatus Desantisbacteria bacterium CG_4_10_14_0_8_um_filter_48_22</name>
    <dbReference type="NCBI Taxonomy" id="1974543"/>
    <lineage>
        <taxon>Bacteria</taxon>
        <taxon>Candidatus Desantisiibacteriota</taxon>
    </lineage>
</organism>
<feature type="domain" description="LamG-like jellyroll fold" evidence="4">
    <location>
        <begin position="86"/>
        <end position="210"/>
    </location>
</feature>
<comment type="caution">
    <text evidence="5">The sequence shown here is derived from an EMBL/GenBank/DDBJ whole genome shotgun (WGS) entry which is preliminary data.</text>
</comment>
<keyword evidence="2" id="KW-1015">Disulfide bond</keyword>
<evidence type="ECO:0000313" key="6">
    <source>
        <dbReference type="Proteomes" id="UP000229307"/>
    </source>
</evidence>
<protein>
    <recommendedName>
        <fullName evidence="4">LamG-like jellyroll fold domain-containing protein</fullName>
    </recommendedName>
</protein>
<dbReference type="Proteomes" id="UP000229307">
    <property type="component" value="Unassembled WGS sequence"/>
</dbReference>
<name>A0A2M7S761_9BACT</name>
<dbReference type="Pfam" id="PF13385">
    <property type="entry name" value="Laminin_G_3"/>
    <property type="match status" value="1"/>
</dbReference>
<sequence>MKKLVLAVAVLLVVAGYCSAAEKGLVLHFKFDEGSGDTVKDASGSGLEGTVNGEVSWGEGVSGKAISFDGTSFVDVPYDDRLAPEKLVTILAWINPTDYEFDSYKNIVICWDSYILRYDNPPEGGKFSFFIFLEGSPEPRVQMDAPALKKWHLVAGMWDGKQSHVYIDGKKQSVDRPGAPAPKENTFHIGEGYVGAIDELKIYNRVLTDDELKAVLAAGPKAK</sequence>
<dbReference type="InterPro" id="IPR006558">
    <property type="entry name" value="LamG-like"/>
</dbReference>
<accession>A0A2M7S761</accession>
<dbReference type="SMART" id="SM00560">
    <property type="entry name" value="LamGL"/>
    <property type="match status" value="1"/>
</dbReference>
<feature type="signal peptide" evidence="3">
    <location>
        <begin position="1"/>
        <end position="20"/>
    </location>
</feature>
<evidence type="ECO:0000256" key="1">
    <source>
        <dbReference type="ARBA" id="ARBA00022729"/>
    </source>
</evidence>
<gene>
    <name evidence="5" type="ORF">COY52_10055</name>
</gene>
<reference evidence="6" key="1">
    <citation type="submission" date="2017-09" db="EMBL/GenBank/DDBJ databases">
        <title>Depth-based differentiation of microbial function through sediment-hosted aquifers and enrichment of novel symbionts in the deep terrestrial subsurface.</title>
        <authorList>
            <person name="Probst A.J."/>
            <person name="Ladd B."/>
            <person name="Jarett J.K."/>
            <person name="Geller-Mcgrath D.E."/>
            <person name="Sieber C.M.K."/>
            <person name="Emerson J.B."/>
            <person name="Anantharaman K."/>
            <person name="Thomas B.C."/>
            <person name="Malmstrom R."/>
            <person name="Stieglmeier M."/>
            <person name="Klingl A."/>
            <person name="Woyke T."/>
            <person name="Ryan C.M."/>
            <person name="Banfield J.F."/>
        </authorList>
    </citation>
    <scope>NUCLEOTIDE SEQUENCE [LARGE SCALE GENOMIC DNA]</scope>
</reference>